<evidence type="ECO:0000313" key="2">
    <source>
        <dbReference type="Proteomes" id="UP000193642"/>
    </source>
</evidence>
<accession>A0A1Y2D3Q1</accession>
<gene>
    <name evidence="1" type="ORF">BCR33DRAFT_711218</name>
</gene>
<organism evidence="1 2">
    <name type="scientific">Rhizoclosmatium globosum</name>
    <dbReference type="NCBI Taxonomy" id="329046"/>
    <lineage>
        <taxon>Eukaryota</taxon>
        <taxon>Fungi</taxon>
        <taxon>Fungi incertae sedis</taxon>
        <taxon>Chytridiomycota</taxon>
        <taxon>Chytridiomycota incertae sedis</taxon>
        <taxon>Chytridiomycetes</taxon>
        <taxon>Chytridiales</taxon>
        <taxon>Chytriomycetaceae</taxon>
        <taxon>Rhizoclosmatium</taxon>
    </lineage>
</organism>
<reference evidence="1 2" key="1">
    <citation type="submission" date="2016-07" db="EMBL/GenBank/DDBJ databases">
        <title>Pervasive Adenine N6-methylation of Active Genes in Fungi.</title>
        <authorList>
            <consortium name="DOE Joint Genome Institute"/>
            <person name="Mondo S.J."/>
            <person name="Dannebaum R.O."/>
            <person name="Kuo R.C."/>
            <person name="Labutti K."/>
            <person name="Haridas S."/>
            <person name="Kuo A."/>
            <person name="Salamov A."/>
            <person name="Ahrendt S.R."/>
            <person name="Lipzen A."/>
            <person name="Sullivan W."/>
            <person name="Andreopoulos W.B."/>
            <person name="Clum A."/>
            <person name="Lindquist E."/>
            <person name="Daum C."/>
            <person name="Ramamoorthy G.K."/>
            <person name="Gryganskyi A."/>
            <person name="Culley D."/>
            <person name="Magnuson J.K."/>
            <person name="James T.Y."/>
            <person name="O'Malley M.A."/>
            <person name="Stajich J.E."/>
            <person name="Spatafora J.W."/>
            <person name="Visel A."/>
            <person name="Grigoriev I.V."/>
        </authorList>
    </citation>
    <scope>NUCLEOTIDE SEQUENCE [LARGE SCALE GENOMIC DNA]</scope>
    <source>
        <strain evidence="1 2">JEL800</strain>
    </source>
</reference>
<comment type="caution">
    <text evidence="1">The sequence shown here is derived from an EMBL/GenBank/DDBJ whole genome shotgun (WGS) entry which is preliminary data.</text>
</comment>
<sequence>MLLYVKTEQDAVVVAERAVLGSGPIYVMDPTTAQVDIQNGTTLVFKDKTVKGQVVRFRDGRSWTPSKAQADGFLLYLEAYRVINYHYPYAVSHHYDNHVRPTNLSGSDFLFTPSQISEFRPSVTLPLSPESETEEDSPQCFVDGDKLRKVKNIPMKKTSNQSLKRLQPSFDWSHASLILPPLRQF</sequence>
<evidence type="ECO:0000313" key="1">
    <source>
        <dbReference type="EMBL" id="ORY53880.1"/>
    </source>
</evidence>
<proteinExistence type="predicted"/>
<keyword evidence="2" id="KW-1185">Reference proteome</keyword>
<dbReference type="EMBL" id="MCGO01000001">
    <property type="protein sequence ID" value="ORY53880.1"/>
    <property type="molecule type" value="Genomic_DNA"/>
</dbReference>
<dbReference type="Proteomes" id="UP000193642">
    <property type="component" value="Unassembled WGS sequence"/>
</dbReference>
<protein>
    <submittedName>
        <fullName evidence="1">Uncharacterized protein</fullName>
    </submittedName>
</protein>
<name>A0A1Y2D3Q1_9FUNG</name>
<dbReference type="AlphaFoldDB" id="A0A1Y2D3Q1"/>
<dbReference type="InterPro" id="IPR018608">
    <property type="entry name" value="Gti1/Pac2"/>
</dbReference>
<dbReference type="Pfam" id="PF09729">
    <property type="entry name" value="Gti1_Pac2"/>
    <property type="match status" value="1"/>
</dbReference>
<dbReference type="OrthoDB" id="10580459at2759"/>